<organism evidence="1 2">
    <name type="scientific">Vigna angularis var. angularis</name>
    <dbReference type="NCBI Taxonomy" id="157739"/>
    <lineage>
        <taxon>Eukaryota</taxon>
        <taxon>Viridiplantae</taxon>
        <taxon>Streptophyta</taxon>
        <taxon>Embryophyta</taxon>
        <taxon>Tracheophyta</taxon>
        <taxon>Spermatophyta</taxon>
        <taxon>Magnoliopsida</taxon>
        <taxon>eudicotyledons</taxon>
        <taxon>Gunneridae</taxon>
        <taxon>Pentapetalae</taxon>
        <taxon>rosids</taxon>
        <taxon>fabids</taxon>
        <taxon>Fabales</taxon>
        <taxon>Fabaceae</taxon>
        <taxon>Papilionoideae</taxon>
        <taxon>50 kb inversion clade</taxon>
        <taxon>NPAAA clade</taxon>
        <taxon>indigoferoid/millettioid clade</taxon>
        <taxon>Phaseoleae</taxon>
        <taxon>Vigna</taxon>
    </lineage>
</organism>
<accession>A0A0S3SXD8</accession>
<evidence type="ECO:0000313" key="1">
    <source>
        <dbReference type="EMBL" id="BAT97427.1"/>
    </source>
</evidence>
<evidence type="ECO:0000313" key="2">
    <source>
        <dbReference type="Proteomes" id="UP000291084"/>
    </source>
</evidence>
<dbReference type="AlphaFoldDB" id="A0A0S3SXD8"/>
<feature type="non-terminal residue" evidence="1">
    <location>
        <position position="1"/>
    </location>
</feature>
<protein>
    <submittedName>
        <fullName evidence="1">Uncharacterized protein</fullName>
    </submittedName>
</protein>
<keyword evidence="2" id="KW-1185">Reference proteome</keyword>
<proteinExistence type="predicted"/>
<gene>
    <name evidence="1" type="primary">Vigan.09G087100</name>
    <name evidence="1" type="ORF">VIGAN_09087100</name>
</gene>
<reference evidence="1 2" key="1">
    <citation type="journal article" date="2015" name="Sci. Rep.">
        <title>The power of single molecule real-time sequencing technology in the de novo assembly of a eukaryotic genome.</title>
        <authorList>
            <person name="Sakai H."/>
            <person name="Naito K."/>
            <person name="Ogiso-Tanaka E."/>
            <person name="Takahashi Y."/>
            <person name="Iseki K."/>
            <person name="Muto C."/>
            <person name="Satou K."/>
            <person name="Teruya K."/>
            <person name="Shiroma A."/>
            <person name="Shimoji M."/>
            <person name="Hirano T."/>
            <person name="Itoh T."/>
            <person name="Kaga A."/>
            <person name="Tomooka N."/>
        </authorList>
    </citation>
    <scope>NUCLEOTIDE SEQUENCE [LARGE SCALE GENOMIC DNA]</scope>
    <source>
        <strain evidence="2">cv. Shumari</strain>
    </source>
</reference>
<sequence length="71" mass="8302">KVVHKHSSDFLQNYSKRMLVVLSFGNKITQNVITVTLYSRKTFTQPRVQQIHPSPDGYFVLNERRTPYFSG</sequence>
<name>A0A0S3SXD8_PHAAN</name>
<dbReference type="Proteomes" id="UP000291084">
    <property type="component" value="Chromosome 9"/>
</dbReference>
<dbReference type="EMBL" id="AP015042">
    <property type="protein sequence ID" value="BAT97427.1"/>
    <property type="molecule type" value="Genomic_DNA"/>
</dbReference>